<proteinExistence type="predicted"/>
<feature type="transmembrane region" description="Helical" evidence="3">
    <location>
        <begin position="46"/>
        <end position="70"/>
    </location>
</feature>
<organism evidence="4 5">
    <name type="scientific">Selenobaculum gibii</name>
    <dbReference type="NCBI Taxonomy" id="3054208"/>
    <lineage>
        <taxon>Bacteria</taxon>
        <taxon>Bacillati</taxon>
        <taxon>Bacillota</taxon>
        <taxon>Negativicutes</taxon>
        <taxon>Selenomonadales</taxon>
        <taxon>Selenomonadaceae</taxon>
        <taxon>Selenobaculum</taxon>
    </lineage>
</organism>
<keyword evidence="5" id="KW-1185">Reference proteome</keyword>
<dbReference type="EMBL" id="CP120678">
    <property type="protein sequence ID" value="WIW70156.1"/>
    <property type="molecule type" value="Genomic_DNA"/>
</dbReference>
<dbReference type="AlphaFoldDB" id="A0A9Y2ESB5"/>
<dbReference type="Proteomes" id="UP001243623">
    <property type="component" value="Chromosome"/>
</dbReference>
<evidence type="ECO:0000313" key="4">
    <source>
        <dbReference type="EMBL" id="WIW70156.1"/>
    </source>
</evidence>
<feature type="transmembrane region" description="Helical" evidence="3">
    <location>
        <begin position="82"/>
        <end position="102"/>
    </location>
</feature>
<gene>
    <name evidence="4" type="ORF">P3F81_09670</name>
</gene>
<dbReference type="GO" id="GO:0016020">
    <property type="term" value="C:membrane"/>
    <property type="evidence" value="ECO:0007669"/>
    <property type="project" value="InterPro"/>
</dbReference>
<evidence type="ECO:0000256" key="1">
    <source>
        <dbReference type="ARBA" id="ARBA00022692"/>
    </source>
</evidence>
<dbReference type="PANTHER" id="PTHR37815:SF3">
    <property type="entry name" value="UPF0397 PROTEIN SPR0429"/>
    <property type="match status" value="1"/>
</dbReference>
<keyword evidence="2 3" id="KW-1133">Transmembrane helix</keyword>
<evidence type="ECO:0000256" key="2">
    <source>
        <dbReference type="ARBA" id="ARBA00022989"/>
    </source>
</evidence>
<sequence>MGFEKNRALKVNDIVKIGMLAAMCAIMTSIKVPFGADAMVHLGTACVFLIGILFGGIYAGFAAAIGSGFFDLLMGFSPYTLWSFFIKGIAGFLIGTIAHGLWPKKTFDGWLKKALLGMVIAAIWTLGGYILAWWYVTGSLTIAISYIPSSIMTSTAGFIVAVVVAPVLRKKI</sequence>
<dbReference type="RefSeq" id="WP_147670807.1">
    <property type="nucleotide sequence ID" value="NZ_CP120678.1"/>
</dbReference>
<dbReference type="KEGG" id="sgbi:P3F81_09670"/>
<accession>A0A9Y2ESB5</accession>
<name>A0A9Y2ESB5_9FIRM</name>
<reference evidence="4" key="1">
    <citation type="submission" date="2023-03" db="EMBL/GenBank/DDBJ databases">
        <title>Selenobaculum gbiensis gen. nov. sp. nov., a new bacterium isolated from the gut microbiota of IBD patient.</title>
        <authorList>
            <person name="Yeo S."/>
            <person name="Park H."/>
            <person name="Huh C.S."/>
        </authorList>
    </citation>
    <scope>NUCLEOTIDE SEQUENCE</scope>
    <source>
        <strain evidence="4">ICN-92133</strain>
    </source>
</reference>
<dbReference type="InterPro" id="IPR009825">
    <property type="entry name" value="ECF_substrate-spec-like"/>
</dbReference>
<dbReference type="PANTHER" id="PTHR37815">
    <property type="entry name" value="UPF0397 PROTEIN BC_2624-RELATED"/>
    <property type="match status" value="1"/>
</dbReference>
<dbReference type="Gene3D" id="1.10.1760.20">
    <property type="match status" value="1"/>
</dbReference>
<evidence type="ECO:0000313" key="5">
    <source>
        <dbReference type="Proteomes" id="UP001243623"/>
    </source>
</evidence>
<feature type="transmembrane region" description="Helical" evidence="3">
    <location>
        <begin position="142"/>
        <end position="168"/>
    </location>
</feature>
<evidence type="ECO:0000256" key="3">
    <source>
        <dbReference type="SAM" id="Phobius"/>
    </source>
</evidence>
<keyword evidence="1 3" id="KW-0812">Transmembrane</keyword>
<dbReference type="Pfam" id="PF07155">
    <property type="entry name" value="ECF-ribofla_trS"/>
    <property type="match status" value="1"/>
</dbReference>
<feature type="transmembrane region" description="Helical" evidence="3">
    <location>
        <begin position="114"/>
        <end position="136"/>
    </location>
</feature>
<protein>
    <submittedName>
        <fullName evidence="4">ECF transporter S component</fullName>
    </submittedName>
</protein>
<keyword evidence="3" id="KW-0472">Membrane</keyword>